<dbReference type="GO" id="GO:0003677">
    <property type="term" value="F:DNA binding"/>
    <property type="evidence" value="ECO:0007669"/>
    <property type="project" value="UniProtKB-KW"/>
</dbReference>
<protein>
    <recommendedName>
        <fullName evidence="4">HTH luxR-type domain-containing protein</fullName>
    </recommendedName>
</protein>
<dbReference type="GO" id="GO:0006355">
    <property type="term" value="P:regulation of DNA-templated transcription"/>
    <property type="evidence" value="ECO:0007669"/>
    <property type="project" value="InterPro"/>
</dbReference>
<dbReference type="RefSeq" id="WP_072639325.1">
    <property type="nucleotide sequence ID" value="NZ_CP018228.1"/>
</dbReference>
<evidence type="ECO:0000313" key="6">
    <source>
        <dbReference type="Proteomes" id="UP000183050"/>
    </source>
</evidence>
<reference evidence="5 6" key="1">
    <citation type="submission" date="2016-11" db="EMBL/GenBank/DDBJ databases">
        <title>Rhizobium leguminosarum bv. viciae strain Vaf12 isolated from Vavilovia formosa root nodules from Russia, Dagestan.</title>
        <authorList>
            <person name="Kimeklis A."/>
        </authorList>
    </citation>
    <scope>NUCLEOTIDE SEQUENCE [LARGE SCALE GENOMIC DNA]</scope>
    <source>
        <strain evidence="5 6">Vaf-108</strain>
    </source>
</reference>
<organism evidence="5 6">
    <name type="scientific">Rhizobium leguminosarum</name>
    <dbReference type="NCBI Taxonomy" id="384"/>
    <lineage>
        <taxon>Bacteria</taxon>
        <taxon>Pseudomonadati</taxon>
        <taxon>Pseudomonadota</taxon>
        <taxon>Alphaproteobacteria</taxon>
        <taxon>Hyphomicrobiales</taxon>
        <taxon>Rhizobiaceae</taxon>
        <taxon>Rhizobium/Agrobacterium group</taxon>
        <taxon>Rhizobium</taxon>
    </lineage>
</organism>
<dbReference type="PROSITE" id="PS50043">
    <property type="entry name" value="HTH_LUXR_2"/>
    <property type="match status" value="1"/>
</dbReference>
<dbReference type="Pfam" id="PF00196">
    <property type="entry name" value="GerE"/>
    <property type="match status" value="1"/>
</dbReference>
<dbReference type="InterPro" id="IPR036388">
    <property type="entry name" value="WH-like_DNA-bd_sf"/>
</dbReference>
<evidence type="ECO:0000256" key="3">
    <source>
        <dbReference type="ARBA" id="ARBA00023163"/>
    </source>
</evidence>
<proteinExistence type="predicted"/>
<dbReference type="PANTHER" id="PTHR44688">
    <property type="entry name" value="DNA-BINDING TRANSCRIPTIONAL ACTIVATOR DEVR_DOSR"/>
    <property type="match status" value="1"/>
</dbReference>
<gene>
    <name evidence="5" type="ORF">BMW22_15755</name>
</gene>
<dbReference type="Gene3D" id="1.10.10.10">
    <property type="entry name" value="Winged helix-like DNA-binding domain superfamily/Winged helix DNA-binding domain"/>
    <property type="match status" value="1"/>
</dbReference>
<accession>A0A1L3ZBE8</accession>
<dbReference type="InterPro" id="IPR000792">
    <property type="entry name" value="Tscrpt_reg_LuxR_C"/>
</dbReference>
<feature type="domain" description="HTH luxR-type" evidence="4">
    <location>
        <begin position="1"/>
        <end position="65"/>
    </location>
</feature>
<name>A0A1L3ZBE8_RHILE</name>
<keyword evidence="1" id="KW-0805">Transcription regulation</keyword>
<dbReference type="Proteomes" id="UP000183050">
    <property type="component" value="Chromosome"/>
</dbReference>
<evidence type="ECO:0000259" key="4">
    <source>
        <dbReference type="PROSITE" id="PS50043"/>
    </source>
</evidence>
<sequence length="68" mass="7793">MIDTLHITPREMEVLKWMADGKTAWETSTIIGLSEHTVRNHIENARKKFDAMNTAHMVALAFRGKVIE</sequence>
<keyword evidence="2" id="KW-0238">DNA-binding</keyword>
<dbReference type="EMBL" id="CP018228">
    <property type="protein sequence ID" value="API52880.1"/>
    <property type="molecule type" value="Genomic_DNA"/>
</dbReference>
<dbReference type="PRINTS" id="PR00038">
    <property type="entry name" value="HTHLUXR"/>
</dbReference>
<dbReference type="SMART" id="SM00421">
    <property type="entry name" value="HTH_LUXR"/>
    <property type="match status" value="1"/>
</dbReference>
<keyword evidence="3" id="KW-0804">Transcription</keyword>
<evidence type="ECO:0000256" key="2">
    <source>
        <dbReference type="ARBA" id="ARBA00023125"/>
    </source>
</evidence>
<dbReference type="PANTHER" id="PTHR44688:SF16">
    <property type="entry name" value="DNA-BINDING TRANSCRIPTIONAL ACTIVATOR DEVR_DOSR"/>
    <property type="match status" value="1"/>
</dbReference>
<dbReference type="AlphaFoldDB" id="A0A1L3ZBE8"/>
<evidence type="ECO:0000256" key="1">
    <source>
        <dbReference type="ARBA" id="ARBA00023015"/>
    </source>
</evidence>
<dbReference type="InterPro" id="IPR016032">
    <property type="entry name" value="Sig_transdc_resp-reg_C-effctor"/>
</dbReference>
<evidence type="ECO:0000313" key="5">
    <source>
        <dbReference type="EMBL" id="API52880.1"/>
    </source>
</evidence>
<dbReference type="CDD" id="cd06170">
    <property type="entry name" value="LuxR_C_like"/>
    <property type="match status" value="1"/>
</dbReference>
<dbReference type="SUPFAM" id="SSF46894">
    <property type="entry name" value="C-terminal effector domain of the bipartite response regulators"/>
    <property type="match status" value="1"/>
</dbReference>